<dbReference type="InterPro" id="IPR011712">
    <property type="entry name" value="Sig_transdc_His_kin_sub3_dim/P"/>
</dbReference>
<dbReference type="AlphaFoldDB" id="A0A1H6EL20"/>
<keyword evidence="9" id="KW-0812">Transmembrane</keyword>
<dbReference type="EMBL" id="FNVT01000011">
    <property type="protein sequence ID" value="SEG97801.1"/>
    <property type="molecule type" value="Genomic_DNA"/>
</dbReference>
<dbReference type="Proteomes" id="UP000236732">
    <property type="component" value="Unassembled WGS sequence"/>
</dbReference>
<keyword evidence="4" id="KW-0808">Transferase</keyword>
<keyword evidence="7" id="KW-0067">ATP-binding</keyword>
<evidence type="ECO:0000256" key="8">
    <source>
        <dbReference type="ARBA" id="ARBA00023012"/>
    </source>
</evidence>
<evidence type="ECO:0000259" key="11">
    <source>
        <dbReference type="Pfam" id="PF07730"/>
    </source>
</evidence>
<comment type="catalytic activity">
    <reaction evidence="1">
        <text>ATP + protein L-histidine = ADP + protein N-phospho-L-histidine.</text>
        <dbReference type="EC" id="2.7.13.3"/>
    </reaction>
</comment>
<evidence type="ECO:0000256" key="5">
    <source>
        <dbReference type="ARBA" id="ARBA00022741"/>
    </source>
</evidence>
<dbReference type="InterPro" id="IPR050482">
    <property type="entry name" value="Sensor_HK_TwoCompSys"/>
</dbReference>
<evidence type="ECO:0000256" key="7">
    <source>
        <dbReference type="ARBA" id="ARBA00022840"/>
    </source>
</evidence>
<organism evidence="12 13">
    <name type="scientific">Nonomuraea solani</name>
    <dbReference type="NCBI Taxonomy" id="1144553"/>
    <lineage>
        <taxon>Bacteria</taxon>
        <taxon>Bacillati</taxon>
        <taxon>Actinomycetota</taxon>
        <taxon>Actinomycetes</taxon>
        <taxon>Streptosporangiales</taxon>
        <taxon>Streptosporangiaceae</taxon>
        <taxon>Nonomuraea</taxon>
    </lineage>
</organism>
<dbReference type="PANTHER" id="PTHR24421">
    <property type="entry name" value="NITRATE/NITRITE SENSOR PROTEIN NARX-RELATED"/>
    <property type="match status" value="1"/>
</dbReference>
<dbReference type="GO" id="GO:0005524">
    <property type="term" value="F:ATP binding"/>
    <property type="evidence" value="ECO:0007669"/>
    <property type="project" value="UniProtKB-KW"/>
</dbReference>
<dbReference type="SUPFAM" id="SSF55874">
    <property type="entry name" value="ATPase domain of HSP90 chaperone/DNA topoisomerase II/histidine kinase"/>
    <property type="match status" value="1"/>
</dbReference>
<dbReference type="GO" id="GO:0016020">
    <property type="term" value="C:membrane"/>
    <property type="evidence" value="ECO:0007669"/>
    <property type="project" value="InterPro"/>
</dbReference>
<evidence type="ECO:0000313" key="13">
    <source>
        <dbReference type="Proteomes" id="UP000236732"/>
    </source>
</evidence>
<dbReference type="InterPro" id="IPR003594">
    <property type="entry name" value="HATPase_dom"/>
</dbReference>
<feature type="transmembrane region" description="Helical" evidence="9">
    <location>
        <begin position="117"/>
        <end position="137"/>
    </location>
</feature>
<dbReference type="OrthoDB" id="227596at2"/>
<dbReference type="EC" id="2.7.13.3" evidence="2"/>
<name>A0A1H6EL20_9ACTN</name>
<dbReference type="CDD" id="cd16917">
    <property type="entry name" value="HATPase_UhpB-NarQ-NarX-like"/>
    <property type="match status" value="1"/>
</dbReference>
<protein>
    <recommendedName>
        <fullName evidence="2">histidine kinase</fullName>
        <ecNumber evidence="2">2.7.13.3</ecNumber>
    </recommendedName>
</protein>
<keyword evidence="9" id="KW-0472">Membrane</keyword>
<evidence type="ECO:0000256" key="2">
    <source>
        <dbReference type="ARBA" id="ARBA00012438"/>
    </source>
</evidence>
<evidence type="ECO:0000259" key="10">
    <source>
        <dbReference type="Pfam" id="PF02518"/>
    </source>
</evidence>
<keyword evidence="9" id="KW-1133">Transmembrane helix</keyword>
<evidence type="ECO:0000313" key="12">
    <source>
        <dbReference type="EMBL" id="SEG97801.1"/>
    </source>
</evidence>
<dbReference type="GO" id="GO:0046983">
    <property type="term" value="F:protein dimerization activity"/>
    <property type="evidence" value="ECO:0007669"/>
    <property type="project" value="InterPro"/>
</dbReference>
<evidence type="ECO:0000256" key="3">
    <source>
        <dbReference type="ARBA" id="ARBA00022553"/>
    </source>
</evidence>
<dbReference type="Pfam" id="PF02518">
    <property type="entry name" value="HATPase_c"/>
    <property type="match status" value="1"/>
</dbReference>
<evidence type="ECO:0000256" key="4">
    <source>
        <dbReference type="ARBA" id="ARBA00022679"/>
    </source>
</evidence>
<dbReference type="Gene3D" id="1.20.5.1930">
    <property type="match status" value="1"/>
</dbReference>
<feature type="transmembrane region" description="Helical" evidence="9">
    <location>
        <begin position="149"/>
        <end position="168"/>
    </location>
</feature>
<feature type="transmembrane region" description="Helical" evidence="9">
    <location>
        <begin position="92"/>
        <end position="110"/>
    </location>
</feature>
<evidence type="ECO:0000256" key="9">
    <source>
        <dbReference type="SAM" id="Phobius"/>
    </source>
</evidence>
<dbReference type="PANTHER" id="PTHR24421:SF10">
    <property type="entry name" value="NITRATE_NITRITE SENSOR PROTEIN NARQ"/>
    <property type="match status" value="1"/>
</dbReference>
<evidence type="ECO:0000256" key="6">
    <source>
        <dbReference type="ARBA" id="ARBA00022777"/>
    </source>
</evidence>
<feature type="domain" description="Histidine kinase/HSP90-like ATPase" evidence="10">
    <location>
        <begin position="297"/>
        <end position="393"/>
    </location>
</feature>
<proteinExistence type="predicted"/>
<dbReference type="InterPro" id="IPR036890">
    <property type="entry name" value="HATPase_C_sf"/>
</dbReference>
<feature type="domain" description="Signal transduction histidine kinase subgroup 3 dimerisation and phosphoacceptor" evidence="11">
    <location>
        <begin position="187"/>
        <end position="251"/>
    </location>
</feature>
<dbReference type="GO" id="GO:0000155">
    <property type="term" value="F:phosphorelay sensor kinase activity"/>
    <property type="evidence" value="ECO:0007669"/>
    <property type="project" value="InterPro"/>
</dbReference>
<dbReference type="Pfam" id="PF07730">
    <property type="entry name" value="HisKA_3"/>
    <property type="match status" value="1"/>
</dbReference>
<dbReference type="Gene3D" id="3.30.565.10">
    <property type="entry name" value="Histidine kinase-like ATPase, C-terminal domain"/>
    <property type="match status" value="1"/>
</dbReference>
<gene>
    <name evidence="12" type="ORF">SAMN05444920_11164</name>
</gene>
<reference evidence="12 13" key="1">
    <citation type="submission" date="2016-10" db="EMBL/GenBank/DDBJ databases">
        <authorList>
            <person name="de Groot N.N."/>
        </authorList>
    </citation>
    <scope>NUCLEOTIDE SEQUENCE [LARGE SCALE GENOMIC DNA]</scope>
    <source>
        <strain evidence="12 13">CGMCC 4.7037</strain>
    </source>
</reference>
<keyword evidence="5" id="KW-0547">Nucleotide-binding</keyword>
<sequence>MFARSVRSWPGSWRTHSAFAKDSALAAVLTLLAFVPALSAVSAELSDLPERPLDALAVALTLAQSAPLAVRSRWPAACLAIVGSAFAAHQALSYPMTLASIGLYLAVYAAGAHQVRFRPAVAAVSTVGYVVLVIILYGLGSPVSLQNFFTFYLTLVVIWMAGVGMRRWRAEEAERRRLSADVARAAERARIARELHDVVTHHVTAMVVQADAAQFVVGTAPDRAGTGLAAISDTGRRALTELRHLLGVLEATGESTPAGRTPTLGRIADLVEQARLSGLPVVLTEHGEQRPQAVDVELAAYRVVQEALTNAMKHATGRRTTVTVHHHADHITIEVINDGLVAPSGEVTGDRPVLPSSGRGLDGLCQRLRMLDGELVATSRPDGGFSVRAVIPSRSDT</sequence>
<keyword evidence="6 12" id="KW-0418">Kinase</keyword>
<keyword evidence="3" id="KW-0597">Phosphoprotein</keyword>
<accession>A0A1H6EL20</accession>
<keyword evidence="13" id="KW-1185">Reference proteome</keyword>
<evidence type="ECO:0000256" key="1">
    <source>
        <dbReference type="ARBA" id="ARBA00000085"/>
    </source>
</evidence>
<keyword evidence="8" id="KW-0902">Two-component regulatory system</keyword>
<dbReference type="RefSeq" id="WP_103960018.1">
    <property type="nucleotide sequence ID" value="NZ_FNVT01000011.1"/>
</dbReference>